<keyword evidence="1" id="KW-0812">Transmembrane</keyword>
<feature type="transmembrane region" description="Helical" evidence="1">
    <location>
        <begin position="45"/>
        <end position="65"/>
    </location>
</feature>
<organism evidence="2 3">
    <name type="scientific">Cellulomonas humilata</name>
    <dbReference type="NCBI Taxonomy" id="144055"/>
    <lineage>
        <taxon>Bacteria</taxon>
        <taxon>Bacillati</taxon>
        <taxon>Actinomycetota</taxon>
        <taxon>Actinomycetes</taxon>
        <taxon>Micrococcales</taxon>
        <taxon>Cellulomonadaceae</taxon>
        <taxon>Cellulomonas</taxon>
    </lineage>
</organism>
<evidence type="ECO:0000313" key="2">
    <source>
        <dbReference type="EMBL" id="NUU16566.1"/>
    </source>
</evidence>
<keyword evidence="1" id="KW-0472">Membrane</keyword>
<proteinExistence type="predicted"/>
<accession>A0A7Y6DVL2</accession>
<comment type="caution">
    <text evidence="2">The sequence shown here is derived from an EMBL/GenBank/DDBJ whole genome shotgun (WGS) entry which is preliminary data.</text>
</comment>
<protein>
    <recommendedName>
        <fullName evidence="4">DUF3592 domain-containing protein</fullName>
    </recommendedName>
</protein>
<dbReference type="Proteomes" id="UP000565724">
    <property type="component" value="Unassembled WGS sequence"/>
</dbReference>
<name>A0A7Y6DVL2_9CELL</name>
<dbReference type="EMBL" id="JABMCI010000052">
    <property type="protein sequence ID" value="NUU16566.1"/>
    <property type="molecule type" value="Genomic_DNA"/>
</dbReference>
<keyword evidence="1" id="KW-1133">Transmembrane helix</keyword>
<reference evidence="2 3" key="1">
    <citation type="submission" date="2020-05" db="EMBL/GenBank/DDBJ databases">
        <title>Genome Sequencing of Type Strains.</title>
        <authorList>
            <person name="Lemaire J.F."/>
            <person name="Inderbitzin P."/>
            <person name="Gregorio O.A."/>
            <person name="Collins S.B."/>
            <person name="Wespe N."/>
            <person name="Knight-Connoni V."/>
        </authorList>
    </citation>
    <scope>NUCLEOTIDE SEQUENCE [LARGE SCALE GENOMIC DNA]</scope>
    <source>
        <strain evidence="2 3">ATCC 25174</strain>
    </source>
</reference>
<evidence type="ECO:0008006" key="4">
    <source>
        <dbReference type="Google" id="ProtNLM"/>
    </source>
</evidence>
<dbReference type="AlphaFoldDB" id="A0A7Y6DVL2"/>
<evidence type="ECO:0000313" key="3">
    <source>
        <dbReference type="Proteomes" id="UP000565724"/>
    </source>
</evidence>
<feature type="transmembrane region" description="Helical" evidence="1">
    <location>
        <begin position="146"/>
        <end position="166"/>
    </location>
</feature>
<keyword evidence="3" id="KW-1185">Reference proteome</keyword>
<dbReference type="RefSeq" id="WP_175346451.1">
    <property type="nucleotide sequence ID" value="NZ_JABMCI010000052.1"/>
</dbReference>
<sequence>MSEGRRNRRAPRRFRVAIDAPAAPVVGGPTPAVSRSRRAWRSQRGAGVTCFVLAVLFAVLAVGAADDGSHIGPASPTAQATVVDVIPLYRRSEVAVEFRTQDGRDVRARTDEYRGMPEVGDVLTVQYDPADPEAFVRELGDDTNRVYVVLFAGLTGALVVGGVLGLRGRLPRWALNR</sequence>
<gene>
    <name evidence="2" type="ORF">HP550_04810</name>
</gene>
<evidence type="ECO:0000256" key="1">
    <source>
        <dbReference type="SAM" id="Phobius"/>
    </source>
</evidence>